<accession>A0A1V8T5V7</accession>
<evidence type="ECO:0008006" key="3">
    <source>
        <dbReference type="Google" id="ProtNLM"/>
    </source>
</evidence>
<sequence>MSMPNNHPYPIPAGVHAVPLHSLDIRADNEIDEIILNPGPIVNDKNVWMFWHSSFASMHPYTQRNVRAWHRRFSRAGWVIRVVDRLLGSPSNVAKYLDVKDRGTFPQAFIDGVIGGDHSAQHTSDLVRWPLLLKYGGVYADVGLMQIGDLDKLWNDTVANTASPYEIMTYNAGDVNTRDLTNHFLCAKANNQFFARCHKLFLALWAEDGGKSSTKGMSESPLLAGVPLIGADGDMSFEENGKRVPHDEACRLLTDYITQGQVMKMLMGCIDEQDHWNGTEYVAKHVYAMEYMRGSQLINEKTAWDGNLAFELMSLSLPDEGKSETEKQAQARDIVESCLSQSFGFKLAHGLILRFLGPTLGSLWRANPGSDDVPYTYAHWLRYGIANWCPDDIPPILDFAVAQPFKRGSLLRP</sequence>
<gene>
    <name evidence="1" type="ORF">B0A48_08583</name>
</gene>
<proteinExistence type="predicted"/>
<dbReference type="OrthoDB" id="409543at2759"/>
<dbReference type="GO" id="GO:0016757">
    <property type="term" value="F:glycosyltransferase activity"/>
    <property type="evidence" value="ECO:0007669"/>
    <property type="project" value="InterPro"/>
</dbReference>
<keyword evidence="2" id="KW-1185">Reference proteome</keyword>
<dbReference type="AlphaFoldDB" id="A0A1V8T5V7"/>
<reference evidence="2" key="1">
    <citation type="submission" date="2017-03" db="EMBL/GenBank/DDBJ databases">
        <title>Genomes of endolithic fungi from Antarctica.</title>
        <authorList>
            <person name="Coleine C."/>
            <person name="Masonjones S."/>
            <person name="Stajich J.E."/>
        </authorList>
    </citation>
    <scope>NUCLEOTIDE SEQUENCE [LARGE SCALE GENOMIC DNA]</scope>
    <source>
        <strain evidence="2">CCFEE 5527</strain>
    </source>
</reference>
<dbReference type="Proteomes" id="UP000192596">
    <property type="component" value="Unassembled WGS sequence"/>
</dbReference>
<dbReference type="Pfam" id="PF05704">
    <property type="entry name" value="Caps_synth"/>
    <property type="match status" value="1"/>
</dbReference>
<evidence type="ECO:0000313" key="2">
    <source>
        <dbReference type="Proteomes" id="UP000192596"/>
    </source>
</evidence>
<dbReference type="InterPro" id="IPR008441">
    <property type="entry name" value="AfumC-like_glycosyl_Trfase"/>
</dbReference>
<protein>
    <recommendedName>
        <fullName evidence="3">Capsule polysaccharide biosynthesis protein</fullName>
    </recommendedName>
</protein>
<dbReference type="EMBL" id="NAJO01000016">
    <property type="protein sequence ID" value="OQO06795.1"/>
    <property type="molecule type" value="Genomic_DNA"/>
</dbReference>
<evidence type="ECO:0000313" key="1">
    <source>
        <dbReference type="EMBL" id="OQO06795.1"/>
    </source>
</evidence>
<dbReference type="Gene3D" id="3.90.550.20">
    <property type="match status" value="1"/>
</dbReference>
<comment type="caution">
    <text evidence="1">The sequence shown here is derived from an EMBL/GenBank/DDBJ whole genome shotgun (WGS) entry which is preliminary data.</text>
</comment>
<dbReference type="SUPFAM" id="SSF53448">
    <property type="entry name" value="Nucleotide-diphospho-sugar transferases"/>
    <property type="match status" value="1"/>
</dbReference>
<organism evidence="1 2">
    <name type="scientific">Cryoendolithus antarcticus</name>
    <dbReference type="NCBI Taxonomy" id="1507870"/>
    <lineage>
        <taxon>Eukaryota</taxon>
        <taxon>Fungi</taxon>
        <taxon>Dikarya</taxon>
        <taxon>Ascomycota</taxon>
        <taxon>Pezizomycotina</taxon>
        <taxon>Dothideomycetes</taxon>
        <taxon>Dothideomycetidae</taxon>
        <taxon>Cladosporiales</taxon>
        <taxon>Cladosporiaceae</taxon>
        <taxon>Cryoendolithus</taxon>
    </lineage>
</organism>
<dbReference type="InParanoid" id="A0A1V8T5V7"/>
<name>A0A1V8T5V7_9PEZI</name>
<dbReference type="InterPro" id="IPR029044">
    <property type="entry name" value="Nucleotide-diphossugar_trans"/>
</dbReference>